<dbReference type="SUPFAM" id="SSF52540">
    <property type="entry name" value="P-loop containing nucleoside triphosphate hydrolases"/>
    <property type="match status" value="1"/>
</dbReference>
<dbReference type="OMA" id="MNFIETH"/>
<dbReference type="PANTHER" id="PTHR47968:SF36">
    <property type="entry name" value="KINESIN HEAVY CHAIN ISOFORM X1"/>
    <property type="match status" value="1"/>
</dbReference>
<keyword evidence="4" id="KW-0067">ATP-binding</keyword>
<feature type="region of interest" description="Disordered" evidence="5">
    <location>
        <begin position="449"/>
        <end position="472"/>
    </location>
</feature>
<protein>
    <recommendedName>
        <fullName evidence="6">Kinesin motor domain-containing protein</fullName>
    </recommendedName>
</protein>
<dbReference type="VEuPathDB" id="PlasmoDB:AK88_02441"/>
<sequence>MKNSLIMEDNNEARNCVSACTSGSPSAVLAINGTGSFKRTGDGSRNSSGNSSRRANRDSSCSRSNKAFVDLPDKMYDKSVTVEYNSDNDRSCEMNKYKEFSKQSTLNVDNNDEENATECSFGSSNSCAEREDKGYVNLCKRECKGGDEQNKELESSTDDMIIHNALEKNEVNMCIMKEVFTCQKNKNENDKKRKPEEGDLLKFEKNDLVLLEENDKNVHNVSERYEDSSGNNLDMNWNKSQIKTCIRIKPLDSVGNNLENVITQRGLNTVLINYGVHTENKKCEFVVDRIFNEGSTQSDIWKSICFCIDSVFHFKNATVFAHGHTGTGKTYTMIGPDVMELIKRKKRKMRHSASRMQPIELLLNTNSLRLPNGGGGSASGNGNSNSSSNNFLYERKRSCSQPIFNFPPRVIPLVNGNYCSYKKMYDSSCSAQFNGAHTSANSTGNSMVNSIVNSGTNNSKNSSTNISPNGPLNARYYQKSNAECMSESSYYGKYENCKTFAEYRMEYKPNVKNLQDEIGLILNSDRKGMIPRACEEIMSRLSLHRGVGSEGEEQHGERASKGSSREGGDRSGHLRGGRSSNFNGVREAYAEKSKEVFKNVKVYASYMQLYNDRIFDLLNPCTEPQPYLSTQKSKLSNNATFVSGLVTVEVGSCEELIELLIDGTSNRACRITKTNEMSTRSHSIFKVELRYVNHSKPEYFKSGNLLLIDLAGNEKYAASNEKLYTTEVCSINRSLSALSLCINELSKGNKNISYRNSILTRLLQDSLGGSSKTVFICTISSCMKNVRDTLSSLKLVSRAKKIQVESRGRNAYVYEEDIRRLQKELYFLRKFVFFQYITNKYESRNRLRKMKEFYFNNLLGRGESDFERSSGDSAEIVRGNNLSACWGGRSIPDDTMQKGNIGEEETNQDHSGKVEPNEHETAYAGIESIYNEYEGKSFNSLLYQWNLNKASIRRVREAPITALTELNRVSSKRNPWFYGNGNVNKKNVMNFIETHTIEYEVDSDEDLFGGGSDLGGSGEEDEDEAEEEYAEEDDACNGSDDKRGDSDGIEDVGSCCNVDGDYENGGSDAEEANRQGNPCADETCANGEVKKTGGKSVEIFPRKDSKRATLEETCMRKAMDVHEKGGHVMEKEDGPANWVHAKRGEKEDTSVSVAKGEHGKDKTTQTPCSGRELNCAREQVGEESVVSANDKKLKKSRLDKNDGVLVSSEGAVSTWNAPNRDTIPKKAKFVRGCRNERNPNRSLRKAGKKPFVLNFAMHINKRKCTSGIFKHRAEEQNTGNGSEIKRRKEKIGKCAKVEKQGRRCNTCSNDEGAGLKSNGTGSYCRRKRYAELLNSGKSDTSLKVSNGSNLAPSCAVIAGSISERGAGSRSHSSSAQRGIMRDASGTACRTPIDESNCSKKRGDHTKGEDDRQVKPIFSSEGSHVGKKSSSNETLLYAKGRNNDEWGNLPIASDIGYLVRLGNSKRKQHYVNNVGINNVVINRINILPNSKVVRNCNEITSGLENNETSFSKSEKSCRGVRKRQVCGGEGVFEGHGHMNERKNGNRGRSVSENCCFSNWKNKTIIGQNSKGNFSYYIEFNKVNDVRKYMMEGHTVRGGVNGNTDLAVSNGAEVCIEDISAGVEKNVKKCLISQVEKSWLNFEKKLEKKFGEDKEGVGGGGREGSSMVGTTKAVDKSYSKGDSEMSALEENKKKLDTLKNRYEKILAESQKRDFRDAYCLSHSVGDAATGKGSGGDGNETAPTTSRNNNTASVRNVISLHGMEKEAVQLKKTDLFGVGEQVSPMHVSRSGVAFNGTNDKSSEARHTYENATGVGMRSNLDSMISSTYNTQDIIKASYGEKKGGFFLRSHFNGANAGGEKHHKGDLVRNFHHAEKHHVEKHHVEKHHVEKHHAEKHDAEKHRMDEANRKGTPAASPVGRVVYLPQGEQLYWGKKHYGGAQQVNLNGRLIYVRGNKARVPSTYANAIDKGGGLDKHMNNWQHHLHSVNTIDPYGSAKNIGPERKTSKNGAVSNCVLLGTHGNAASWEGHTSGVLSHRRNNANRMDGGRESHNQIGKDKLNGERHSANTFREKYSLHGLLHPEYLPLKENSMHAGYNQSRKMHKANLFSPSGGGRYYDGYSILEEEKMRNNHYRKGHGTHREGFQVNHLNSMMPYRSKSIMNGKIKNVHYCGNGLESGKFVVRNGFVNCERTTKDVPLPSGEDRGALWTPPQMRFQDVNKNEISQFMVIQRGGGLYGADVRS</sequence>
<feature type="compositionally biased region" description="Low complexity" evidence="5">
    <location>
        <begin position="453"/>
        <end position="469"/>
    </location>
</feature>
<dbReference type="EMBL" id="KQ001668">
    <property type="protein sequence ID" value="KJP87837.1"/>
    <property type="molecule type" value="Genomic_DNA"/>
</dbReference>
<feature type="compositionally biased region" description="Gly residues" evidence="5">
    <location>
        <begin position="1008"/>
        <end position="1017"/>
    </location>
</feature>
<evidence type="ECO:0000256" key="3">
    <source>
        <dbReference type="ARBA" id="ARBA00023175"/>
    </source>
</evidence>
<feature type="region of interest" description="Disordered" evidence="5">
    <location>
        <begin position="545"/>
        <end position="580"/>
    </location>
</feature>
<feature type="compositionally biased region" description="Polar residues" evidence="5">
    <location>
        <begin position="1738"/>
        <end position="1748"/>
    </location>
</feature>
<proteinExistence type="inferred from homology"/>
<dbReference type="GO" id="GO:0008017">
    <property type="term" value="F:microtubule binding"/>
    <property type="evidence" value="ECO:0007669"/>
    <property type="project" value="InterPro"/>
</dbReference>
<dbReference type="Proteomes" id="UP000054561">
    <property type="component" value="Unassembled WGS sequence"/>
</dbReference>
<feature type="compositionally biased region" description="Low complexity" evidence="5">
    <location>
        <begin position="44"/>
        <end position="65"/>
    </location>
</feature>
<evidence type="ECO:0000313" key="8">
    <source>
        <dbReference type="Proteomes" id="UP000054561"/>
    </source>
</evidence>
<feature type="region of interest" description="Disordered" evidence="5">
    <location>
        <begin position="1002"/>
        <end position="1048"/>
    </location>
</feature>
<evidence type="ECO:0000256" key="4">
    <source>
        <dbReference type="PROSITE-ProRule" id="PRU00283"/>
    </source>
</evidence>
<feature type="compositionally biased region" description="Low complexity" evidence="5">
    <location>
        <begin position="1363"/>
        <end position="1378"/>
    </location>
</feature>
<feature type="compositionally biased region" description="Acidic residues" evidence="5">
    <location>
        <begin position="1018"/>
        <end position="1035"/>
    </location>
</feature>
<feature type="binding site" evidence="4">
    <location>
        <begin position="323"/>
        <end position="330"/>
    </location>
    <ligand>
        <name>ATP</name>
        <dbReference type="ChEBI" id="CHEBI:30616"/>
    </ligand>
</feature>
<dbReference type="GeneID" id="24267755"/>
<keyword evidence="1" id="KW-0493">Microtubule</keyword>
<feature type="region of interest" description="Disordered" evidence="5">
    <location>
        <begin position="1363"/>
        <end position="1430"/>
    </location>
</feature>
<dbReference type="GO" id="GO:0007018">
    <property type="term" value="P:microtubule-based movement"/>
    <property type="evidence" value="ECO:0007669"/>
    <property type="project" value="InterPro"/>
</dbReference>
<evidence type="ECO:0000256" key="5">
    <source>
        <dbReference type="SAM" id="MobiDB-lite"/>
    </source>
</evidence>
<evidence type="ECO:0000256" key="2">
    <source>
        <dbReference type="ARBA" id="ARBA00023054"/>
    </source>
</evidence>
<feature type="compositionally biased region" description="Basic and acidic residues" evidence="5">
    <location>
        <begin position="552"/>
        <end position="572"/>
    </location>
</feature>
<dbReference type="SMART" id="SM00129">
    <property type="entry name" value="KISc"/>
    <property type="match status" value="1"/>
</dbReference>
<comment type="similarity">
    <text evidence="4">Belongs to the TRAFAC class myosin-kinesin ATPase superfamily. Kinesin family.</text>
</comment>
<accession>A0A0D9QM15</accession>
<evidence type="ECO:0000259" key="6">
    <source>
        <dbReference type="PROSITE" id="PS50067"/>
    </source>
</evidence>
<feature type="compositionally biased region" description="Basic and acidic residues" evidence="5">
    <location>
        <begin position="1144"/>
        <end position="1163"/>
    </location>
</feature>
<feature type="region of interest" description="Disordered" evidence="5">
    <location>
        <begin position="1144"/>
        <end position="1169"/>
    </location>
</feature>
<organism evidence="7 8">
    <name type="scientific">Plasmodium fragile</name>
    <dbReference type="NCBI Taxonomy" id="5857"/>
    <lineage>
        <taxon>Eukaryota</taxon>
        <taxon>Sar</taxon>
        <taxon>Alveolata</taxon>
        <taxon>Apicomplexa</taxon>
        <taxon>Aconoidasida</taxon>
        <taxon>Haemosporida</taxon>
        <taxon>Plasmodiidae</taxon>
        <taxon>Plasmodium</taxon>
        <taxon>Plasmodium (Plasmodium)</taxon>
    </lineage>
</organism>
<dbReference type="InterPro" id="IPR027640">
    <property type="entry name" value="Kinesin-like_fam"/>
</dbReference>
<dbReference type="PANTHER" id="PTHR47968">
    <property type="entry name" value="CENTROMERE PROTEIN E"/>
    <property type="match status" value="1"/>
</dbReference>
<dbReference type="GO" id="GO:0003777">
    <property type="term" value="F:microtubule motor activity"/>
    <property type="evidence" value="ECO:0007669"/>
    <property type="project" value="InterPro"/>
</dbReference>
<dbReference type="GO" id="GO:0005524">
    <property type="term" value="F:ATP binding"/>
    <property type="evidence" value="ECO:0007669"/>
    <property type="project" value="UniProtKB-UniRule"/>
</dbReference>
<keyword evidence="4" id="KW-0547">Nucleotide-binding</keyword>
<feature type="region of interest" description="Disordered" evidence="5">
    <location>
        <begin position="1650"/>
        <end position="1676"/>
    </location>
</feature>
<feature type="region of interest" description="Disordered" evidence="5">
    <location>
        <begin position="1723"/>
        <end position="1748"/>
    </location>
</feature>
<feature type="region of interest" description="Disordered" evidence="5">
    <location>
        <begin position="34"/>
        <end position="65"/>
    </location>
</feature>
<keyword evidence="2" id="KW-0175">Coiled coil</keyword>
<dbReference type="Pfam" id="PF00225">
    <property type="entry name" value="Kinesin"/>
    <property type="match status" value="2"/>
</dbReference>
<dbReference type="Gene3D" id="3.40.850.10">
    <property type="entry name" value="Kinesin motor domain"/>
    <property type="match status" value="2"/>
</dbReference>
<gene>
    <name evidence="7" type="ORF">AK88_02441</name>
</gene>
<evidence type="ECO:0000313" key="7">
    <source>
        <dbReference type="EMBL" id="KJP87837.1"/>
    </source>
</evidence>
<dbReference type="OrthoDB" id="3176171at2759"/>
<name>A0A0D9QM15_PLAFR</name>
<feature type="compositionally biased region" description="Basic and acidic residues" evidence="5">
    <location>
        <begin position="1404"/>
        <end position="1413"/>
    </location>
</feature>
<keyword evidence="8" id="KW-1185">Reference proteome</keyword>
<dbReference type="InterPro" id="IPR001752">
    <property type="entry name" value="Kinesin_motor_dom"/>
</dbReference>
<feature type="domain" description="Kinesin motor" evidence="6">
    <location>
        <begin position="241"/>
        <end position="802"/>
    </location>
</feature>
<evidence type="ECO:0000256" key="1">
    <source>
        <dbReference type="ARBA" id="ARBA00022701"/>
    </source>
</evidence>
<dbReference type="RefSeq" id="XP_012335489.1">
    <property type="nucleotide sequence ID" value="XM_012480066.1"/>
</dbReference>
<dbReference type="InterPro" id="IPR027417">
    <property type="entry name" value="P-loop_NTPase"/>
</dbReference>
<keyword evidence="3 4" id="KW-0505">Motor protein</keyword>
<reference evidence="7 8" key="1">
    <citation type="submission" date="2014-03" db="EMBL/GenBank/DDBJ databases">
        <title>The Genome Sequence of Plasmodium fragile nilgiri.</title>
        <authorList>
            <consortium name="The Broad Institute Genomics Platform"/>
            <consortium name="The Broad Institute Genome Sequencing Center for Infectious Disease"/>
            <person name="Neafsey D."/>
            <person name="Duraisingh M."/>
            <person name="Young S.K."/>
            <person name="Zeng Q."/>
            <person name="Gargeya S."/>
            <person name="Abouelleil A."/>
            <person name="Alvarado L."/>
            <person name="Chapman S.B."/>
            <person name="Gainer-Dewar J."/>
            <person name="Goldberg J."/>
            <person name="Griggs A."/>
            <person name="Gujja S."/>
            <person name="Hansen M."/>
            <person name="Howarth C."/>
            <person name="Imamovic A."/>
            <person name="Larimer J."/>
            <person name="Pearson M."/>
            <person name="Poon T.W."/>
            <person name="Priest M."/>
            <person name="Roberts A."/>
            <person name="Saif S."/>
            <person name="Shea T."/>
            <person name="Sykes S."/>
            <person name="Wortman J."/>
            <person name="Nusbaum C."/>
            <person name="Birren B."/>
        </authorList>
    </citation>
    <scope>NUCLEOTIDE SEQUENCE [LARGE SCALE GENOMIC DNA]</scope>
    <source>
        <strain evidence="8">nilgiri</strain>
    </source>
</reference>
<dbReference type="PROSITE" id="PS50067">
    <property type="entry name" value="KINESIN_MOTOR_2"/>
    <property type="match status" value="1"/>
</dbReference>
<dbReference type="InterPro" id="IPR036961">
    <property type="entry name" value="Kinesin_motor_dom_sf"/>
</dbReference>